<keyword evidence="4" id="KW-0548">Nucleotidyltransferase</keyword>
<dbReference type="AlphaFoldDB" id="A0A0Q0Z6S1"/>
<accession>A0A0Q0Z6S1</accession>
<keyword evidence="4" id="KW-0808">Transferase</keyword>
<dbReference type="InterPro" id="IPR036397">
    <property type="entry name" value="RNaseH_sf"/>
</dbReference>
<dbReference type="SUPFAM" id="SSF52113">
    <property type="entry name" value="BRCT domain"/>
    <property type="match status" value="1"/>
</dbReference>
<dbReference type="FunFam" id="3.30.420.10:FF:000045">
    <property type="entry name" value="3'-5' exonuclease DinG"/>
    <property type="match status" value="1"/>
</dbReference>
<proteinExistence type="predicted"/>
<dbReference type="RefSeq" id="WP_055121617.1">
    <property type="nucleotide sequence ID" value="NZ_LKST01000001.1"/>
</dbReference>
<dbReference type="EC" id="2.7.7.7" evidence="4"/>
<dbReference type="InterPro" id="IPR036420">
    <property type="entry name" value="BRCT_dom_sf"/>
</dbReference>
<dbReference type="CDD" id="cd06130">
    <property type="entry name" value="DNA_pol_III_epsilon_like"/>
    <property type="match status" value="1"/>
</dbReference>
<keyword evidence="1" id="KW-0269">Exonuclease</keyword>
<reference evidence="4 5" key="1">
    <citation type="submission" date="2015-10" db="EMBL/GenBank/DDBJ databases">
        <title>Corynebacteirum lowii and Corynebacterium oculi species nova, derived from human clinical disease and and emended description of Corynebacterium mastiditis.</title>
        <authorList>
            <person name="Bernard K."/>
            <person name="Pacheco A.L."/>
            <person name="Mcdougall C."/>
            <person name="Burtx T."/>
            <person name="Weibe D."/>
            <person name="Tyler S."/>
            <person name="Olson A.B."/>
            <person name="Cnockaert M."/>
            <person name="Eguchi H."/>
            <person name="Kuwahara T."/>
            <person name="Nakayama-Imaohji H."/>
            <person name="Boudewijins M."/>
            <person name="Van Hoecke F."/>
            <person name="Bernier A.-M."/>
            <person name="Vandamme P."/>
        </authorList>
    </citation>
    <scope>NUCLEOTIDE SEQUENCE [LARGE SCALE GENOMIC DNA]</scope>
    <source>
        <strain evidence="4 5">NML 130210</strain>
    </source>
</reference>
<dbReference type="Gene3D" id="3.40.50.10190">
    <property type="entry name" value="BRCT domain"/>
    <property type="match status" value="1"/>
</dbReference>
<dbReference type="InterPro" id="IPR013520">
    <property type="entry name" value="Ribonucl_H"/>
</dbReference>
<dbReference type="PANTHER" id="PTHR30231:SF42">
    <property type="entry name" value="EXONUCLEASE"/>
    <property type="match status" value="1"/>
</dbReference>
<dbReference type="CDD" id="cd17748">
    <property type="entry name" value="BRCT_DNA_ligase_like"/>
    <property type="match status" value="1"/>
</dbReference>
<dbReference type="SMART" id="SM00479">
    <property type="entry name" value="EXOIII"/>
    <property type="match status" value="1"/>
</dbReference>
<evidence type="ECO:0000256" key="2">
    <source>
        <dbReference type="SAM" id="MobiDB-lite"/>
    </source>
</evidence>
<keyword evidence="1" id="KW-0540">Nuclease</keyword>
<evidence type="ECO:0000313" key="4">
    <source>
        <dbReference type="EMBL" id="KQB85262.1"/>
    </source>
</evidence>
<dbReference type="GO" id="GO:0003676">
    <property type="term" value="F:nucleic acid binding"/>
    <property type="evidence" value="ECO:0007669"/>
    <property type="project" value="InterPro"/>
</dbReference>
<dbReference type="PANTHER" id="PTHR30231">
    <property type="entry name" value="DNA POLYMERASE III SUBUNIT EPSILON"/>
    <property type="match status" value="1"/>
</dbReference>
<sequence length="461" mass="49145">MIPAHGAQVTVAHGEVRIAYSELAAALSGIPRRTVPLSQIDSLETHLPTAHRGGWVELRGPQPAVRVRFAPHQEAQARLCAQTLSAALRGEDPAGAEARVPGLNFVALDVETANADWGSICQVGAVRFIDGREVAAESWLCQPPVPGFHPTNVGVHGITQDDVSQAPTFAECLPRIVEFLGDLPFVAHNAQFDATALHRACAAAGIDAPTLHFGCSLALARTQGRSGLRVVNHRLPTVAAALGVPLDQHHEALSDARACGAIVAALAARHGWSGSTLGFIHSQGFTLGTVDKQRVFPVLKDRTGAGIALQQRDLASPEKVRAVLETQRAEAEPGKSPSAVKETRGSARRRANWQAVSTPEVIPDPNPNAAPDGLLFGHHVTLSGEFEPFDKGTLWQRIADQGARIGKNVTKKTTILVTGAWTAKTSKHKRAEELQAQGQPIEIWSQEELLAALGLNEQPPF</sequence>
<dbReference type="Proteomes" id="UP000050517">
    <property type="component" value="Unassembled WGS sequence"/>
</dbReference>
<keyword evidence="1" id="KW-0378">Hydrolase</keyword>
<dbReference type="PATRIC" id="fig|1544416.3.peg.404"/>
<organism evidence="4 5">
    <name type="scientific">Corynebacterium oculi</name>
    <dbReference type="NCBI Taxonomy" id="1544416"/>
    <lineage>
        <taxon>Bacteria</taxon>
        <taxon>Bacillati</taxon>
        <taxon>Actinomycetota</taxon>
        <taxon>Actinomycetes</taxon>
        <taxon>Mycobacteriales</taxon>
        <taxon>Corynebacteriaceae</taxon>
        <taxon>Corynebacterium</taxon>
    </lineage>
</organism>
<protein>
    <submittedName>
        <fullName evidence="4">DNA polymerase III PolC-type</fullName>
        <ecNumber evidence="4">2.7.7.7</ecNumber>
    </submittedName>
</protein>
<dbReference type="PROSITE" id="PS50172">
    <property type="entry name" value="BRCT"/>
    <property type="match status" value="1"/>
</dbReference>
<evidence type="ECO:0000256" key="1">
    <source>
        <dbReference type="ARBA" id="ARBA00022839"/>
    </source>
</evidence>
<keyword evidence="5" id="KW-1185">Reference proteome</keyword>
<feature type="region of interest" description="Disordered" evidence="2">
    <location>
        <begin position="327"/>
        <end position="366"/>
    </location>
</feature>
<comment type="caution">
    <text evidence="4">The sequence shown here is derived from an EMBL/GenBank/DDBJ whole genome shotgun (WGS) entry which is preliminary data.</text>
</comment>
<dbReference type="OrthoDB" id="9803913at2"/>
<dbReference type="SUPFAM" id="SSF53098">
    <property type="entry name" value="Ribonuclease H-like"/>
    <property type="match status" value="1"/>
</dbReference>
<dbReference type="GO" id="GO:0005829">
    <property type="term" value="C:cytosol"/>
    <property type="evidence" value="ECO:0007669"/>
    <property type="project" value="TreeGrafter"/>
</dbReference>
<name>A0A0Q0Z6S1_9CORY</name>
<dbReference type="STRING" id="1544416.Cocul_00400"/>
<dbReference type="Gene3D" id="3.30.420.10">
    <property type="entry name" value="Ribonuclease H-like superfamily/Ribonuclease H"/>
    <property type="match status" value="1"/>
</dbReference>
<gene>
    <name evidence="4" type="primary">polC_1</name>
    <name evidence="4" type="ORF">Cocul_00400</name>
</gene>
<feature type="domain" description="BRCT" evidence="3">
    <location>
        <begin position="370"/>
        <end position="461"/>
    </location>
</feature>
<evidence type="ECO:0000259" key="3">
    <source>
        <dbReference type="PROSITE" id="PS50172"/>
    </source>
</evidence>
<dbReference type="EMBL" id="LKST01000001">
    <property type="protein sequence ID" value="KQB85262.1"/>
    <property type="molecule type" value="Genomic_DNA"/>
</dbReference>
<dbReference type="GO" id="GO:0003887">
    <property type="term" value="F:DNA-directed DNA polymerase activity"/>
    <property type="evidence" value="ECO:0007669"/>
    <property type="project" value="UniProtKB-EC"/>
</dbReference>
<dbReference type="Pfam" id="PF00929">
    <property type="entry name" value="RNase_T"/>
    <property type="match status" value="1"/>
</dbReference>
<dbReference type="InterPro" id="IPR012337">
    <property type="entry name" value="RNaseH-like_sf"/>
</dbReference>
<dbReference type="GO" id="GO:0008408">
    <property type="term" value="F:3'-5' exonuclease activity"/>
    <property type="evidence" value="ECO:0007669"/>
    <property type="project" value="TreeGrafter"/>
</dbReference>
<dbReference type="InterPro" id="IPR001357">
    <property type="entry name" value="BRCT_dom"/>
</dbReference>
<evidence type="ECO:0000313" key="5">
    <source>
        <dbReference type="Proteomes" id="UP000050517"/>
    </source>
</evidence>